<evidence type="ECO:0000256" key="2">
    <source>
        <dbReference type="SAM" id="SignalP"/>
    </source>
</evidence>
<reference evidence="4" key="1">
    <citation type="journal article" date="2019" name="Int. J. Syst. Evol. Microbiol.">
        <title>The Global Catalogue of Microorganisms (GCM) 10K type strain sequencing project: providing services to taxonomists for standard genome sequencing and annotation.</title>
        <authorList>
            <consortium name="The Broad Institute Genomics Platform"/>
            <consortium name="The Broad Institute Genome Sequencing Center for Infectious Disease"/>
            <person name="Wu L."/>
            <person name="Ma J."/>
        </authorList>
    </citation>
    <scope>NUCLEOTIDE SEQUENCE [LARGE SCALE GENOMIC DNA]</scope>
    <source>
        <strain evidence="4">PCU 266</strain>
    </source>
</reference>
<keyword evidence="1" id="KW-0472">Membrane</keyword>
<protein>
    <recommendedName>
        <fullName evidence="5">Secreted protein</fullName>
    </recommendedName>
</protein>
<keyword evidence="1" id="KW-1133">Transmembrane helix</keyword>
<keyword evidence="4" id="KW-1185">Reference proteome</keyword>
<dbReference type="Proteomes" id="UP001596160">
    <property type="component" value="Unassembled WGS sequence"/>
</dbReference>
<evidence type="ECO:0000313" key="3">
    <source>
        <dbReference type="EMBL" id="MFC5156184.1"/>
    </source>
</evidence>
<comment type="caution">
    <text evidence="3">The sequence shown here is derived from an EMBL/GenBank/DDBJ whole genome shotgun (WGS) entry which is preliminary data.</text>
</comment>
<name>A0ABW0AQW8_9ACTN</name>
<evidence type="ECO:0000313" key="4">
    <source>
        <dbReference type="Proteomes" id="UP001596160"/>
    </source>
</evidence>
<feature type="signal peptide" evidence="2">
    <location>
        <begin position="1"/>
        <end position="36"/>
    </location>
</feature>
<feature type="chain" id="PRO_5047146470" description="Secreted protein" evidence="2">
    <location>
        <begin position="37"/>
        <end position="87"/>
    </location>
</feature>
<sequence length="87" mass="8807">MKRSPSRSARRGGRIAVLASAAVLVLALPLGGAATAAEVAAAQLPAAAKPEGPIESSLSVAGTGAMAAAATVLIVRRHQRRSRNNRR</sequence>
<evidence type="ECO:0000256" key="1">
    <source>
        <dbReference type="SAM" id="Phobius"/>
    </source>
</evidence>
<organism evidence="3 4">
    <name type="scientific">Streptomyces amakusaensis</name>
    <dbReference type="NCBI Taxonomy" id="67271"/>
    <lineage>
        <taxon>Bacteria</taxon>
        <taxon>Bacillati</taxon>
        <taxon>Actinomycetota</taxon>
        <taxon>Actinomycetes</taxon>
        <taxon>Kitasatosporales</taxon>
        <taxon>Streptomycetaceae</taxon>
        <taxon>Streptomyces</taxon>
    </lineage>
</organism>
<dbReference type="RefSeq" id="WP_344484932.1">
    <property type="nucleotide sequence ID" value="NZ_BAAASB010000026.1"/>
</dbReference>
<dbReference type="EMBL" id="JBHSKP010000030">
    <property type="protein sequence ID" value="MFC5156184.1"/>
    <property type="molecule type" value="Genomic_DNA"/>
</dbReference>
<feature type="transmembrane region" description="Helical" evidence="1">
    <location>
        <begin position="57"/>
        <end position="75"/>
    </location>
</feature>
<keyword evidence="1" id="KW-0812">Transmembrane</keyword>
<keyword evidence="2" id="KW-0732">Signal</keyword>
<proteinExistence type="predicted"/>
<gene>
    <name evidence="3" type="ORF">ACFPRH_31180</name>
</gene>
<evidence type="ECO:0008006" key="5">
    <source>
        <dbReference type="Google" id="ProtNLM"/>
    </source>
</evidence>
<accession>A0ABW0AQW8</accession>